<organism evidence="3 4">
    <name type="scientific">Haloactinopolyspora alba</name>
    <dbReference type="NCBI Taxonomy" id="648780"/>
    <lineage>
        <taxon>Bacteria</taxon>
        <taxon>Bacillati</taxon>
        <taxon>Actinomycetota</taxon>
        <taxon>Actinomycetes</taxon>
        <taxon>Jiangellales</taxon>
        <taxon>Jiangellaceae</taxon>
        <taxon>Haloactinopolyspora</taxon>
    </lineage>
</organism>
<feature type="transmembrane region" description="Helical" evidence="2">
    <location>
        <begin position="399"/>
        <end position="422"/>
    </location>
</feature>
<feature type="transmembrane region" description="Helical" evidence="2">
    <location>
        <begin position="785"/>
        <end position="804"/>
    </location>
</feature>
<sequence>MADPGVVIGKVSVKVFPDTSAFRKNLKGQLKKIEKSTDAINVKVDAGDALRELERTTREMQAEIRESDLTAQVNVDGEKAQADARAATKRIQDQIKKIKLEYDADDRGSLQEAIDRINEELRRLDLEKLEVELDRDSLDAARELLEEEIEDKPLRFEVEETFEGYEKLRKQIDALVDQPHTVNVEVDADQDSLREFRDSLDDMIAQGRTLDLRVAMDNEDSVLRAISQIDTELDKIRHPEVDLSVNYSEQSLQAMRDEMVAELESRPIQFSAEDNIEGLRKLRQQVDELVEKKTIEFEIARDQGSLNDFRDQLDELIEEYEGEQIELEPDVADPAYREAQAELAYLSRSRVVELIPRVSQAAALRAATSLSALSGFRVLGDYVQRLNRQILNLDKSIPILAQAALAIGTLGAAGLAGASNLFALSASLAQISGVALALPGIFAGVGIAMGTLIAVLQDAPEVLADVGDRFARLQNQLSDRFWSEAEQPIRNLIDTLFPQLAAGLRGTATALGGYFANLSGSLERFLDGSLEEMFDNLNESIDIAAEGTDAIASAIETLGTAGSSYLPRLAQWFVRISRQFDAWLTEAASDGRLQGWIDAGIMALADLGRVLRETGRILFGIAEAANAAGGSTLGSLADALERIADVVNGEPFQSKLVTVFEAAHKAMDNIADEAGPGLTNFFTTFADTLGVALPQIGRIVGRALGGIADALARPEFQRGLTDFLDGVEEGVNGLLPALGPVADALGALGSLAGQLAAVIGPILGEAFTILAGIIERLAPVLEPVVALLGAALLQVLQALGPVLLQVADALAVLITTGLLPALIAMLPVLVDLFTMLATTVLPIVAQLLRDLAPILAQLFTTLASALEKVLPLLGPIVEFLTKFFAQTLLTLVEGATQAIQGALDVITGIFDVFAGIFTGDWKRVWEGIKKIFSGVWDVIVGLFKVWMSVSVFRIAKAGMRALKGLFKGAWNGIKGLFSSALGAVAGIFRGAWGGIRSFFSGALSNIRGIASGALNGLVGLFRRGLSRLGSAVTGGLGRVKNFFGDLKDDVLGLFANAGSWLWDSGRSLIEGFGDGMKSAFDSVTGSVGGFLGGLRDYFPFSPAKKGPFSGKGWVFYSGQSIGSGLADGILASQREAEKAAQRLAQSAYPALPSLQPDSAEFDDGATAGNITIYQTNHNPQAQPASEQVNDSLQVAAALGL</sequence>
<dbReference type="EMBL" id="PYGE01000006">
    <property type="protein sequence ID" value="PSL04137.1"/>
    <property type="molecule type" value="Genomic_DNA"/>
</dbReference>
<feature type="transmembrane region" description="Helical" evidence="2">
    <location>
        <begin position="931"/>
        <end position="952"/>
    </location>
</feature>
<feature type="coiled-coil region" evidence="1">
    <location>
        <begin position="107"/>
        <end position="148"/>
    </location>
</feature>
<dbReference type="RefSeq" id="WP_106537151.1">
    <property type="nucleotide sequence ID" value="NZ_ML142900.1"/>
</dbReference>
<evidence type="ECO:0000313" key="4">
    <source>
        <dbReference type="Proteomes" id="UP000243528"/>
    </source>
</evidence>
<dbReference type="Proteomes" id="UP000243528">
    <property type="component" value="Unassembled WGS sequence"/>
</dbReference>
<dbReference type="InterPro" id="IPR007713">
    <property type="entry name" value="TMP_rpt"/>
</dbReference>
<dbReference type="InterPro" id="IPR016024">
    <property type="entry name" value="ARM-type_fold"/>
</dbReference>
<dbReference type="SUPFAM" id="SSF48371">
    <property type="entry name" value="ARM repeat"/>
    <property type="match status" value="1"/>
</dbReference>
<keyword evidence="2" id="KW-0472">Membrane</keyword>
<keyword evidence="2" id="KW-1133">Transmembrane helix</keyword>
<feature type="coiled-coil region" evidence="1">
    <location>
        <begin position="43"/>
        <end position="70"/>
    </location>
</feature>
<feature type="transmembrane region" description="Helical" evidence="2">
    <location>
        <begin position="751"/>
        <end position="773"/>
    </location>
</feature>
<feature type="transmembrane region" description="Helical" evidence="2">
    <location>
        <begin position="810"/>
        <end position="835"/>
    </location>
</feature>
<keyword evidence="1" id="KW-0175">Coiled coil</keyword>
<evidence type="ECO:0000313" key="3">
    <source>
        <dbReference type="EMBL" id="PSL04137.1"/>
    </source>
</evidence>
<feature type="transmembrane region" description="Helical" evidence="2">
    <location>
        <begin position="973"/>
        <end position="992"/>
    </location>
</feature>
<comment type="caution">
    <text evidence="3">The sequence shown here is derived from an EMBL/GenBank/DDBJ whole genome shotgun (WGS) entry which is preliminary data.</text>
</comment>
<dbReference type="Pfam" id="PF05017">
    <property type="entry name" value="TMP"/>
    <property type="match status" value="3"/>
</dbReference>
<dbReference type="AlphaFoldDB" id="A0A2P8E3Y8"/>
<keyword evidence="2" id="KW-0812">Transmembrane</keyword>
<feature type="coiled-coil region" evidence="1">
    <location>
        <begin position="272"/>
        <end position="326"/>
    </location>
</feature>
<keyword evidence="4" id="KW-1185">Reference proteome</keyword>
<proteinExistence type="predicted"/>
<accession>A0A2P8E3Y8</accession>
<evidence type="ECO:0000256" key="2">
    <source>
        <dbReference type="SAM" id="Phobius"/>
    </source>
</evidence>
<evidence type="ECO:0000256" key="1">
    <source>
        <dbReference type="SAM" id="Coils"/>
    </source>
</evidence>
<feature type="transmembrane region" description="Helical" evidence="2">
    <location>
        <begin position="998"/>
        <end position="1021"/>
    </location>
</feature>
<name>A0A2P8E3Y8_9ACTN</name>
<protein>
    <submittedName>
        <fullName evidence="3">Phage-related protein</fullName>
    </submittedName>
</protein>
<dbReference type="OrthoDB" id="3404808at2"/>
<feature type="transmembrane region" description="Helical" evidence="2">
    <location>
        <begin position="434"/>
        <end position="456"/>
    </location>
</feature>
<reference evidence="3 4" key="1">
    <citation type="submission" date="2018-03" db="EMBL/GenBank/DDBJ databases">
        <title>Genomic Encyclopedia of Archaeal and Bacterial Type Strains, Phase II (KMG-II): from individual species to whole genera.</title>
        <authorList>
            <person name="Goeker M."/>
        </authorList>
    </citation>
    <scope>NUCLEOTIDE SEQUENCE [LARGE SCALE GENOMIC DNA]</scope>
    <source>
        <strain evidence="3 4">DSM 45211</strain>
    </source>
</reference>
<gene>
    <name evidence="3" type="ORF">CLV30_106142</name>
</gene>